<protein>
    <recommendedName>
        <fullName evidence="5">Pseudouridine synthase</fullName>
        <ecNumber evidence="5">5.4.99.-</ecNumber>
    </recommendedName>
</protein>
<keyword evidence="3 5" id="KW-0413">Isomerase</keyword>
<sequence length="301" mass="34762">MKENHHRLVYKVDLKYDGMKIKEILREELSLSTRLLKSIKDNGYILLNHEKTKWFKSAYEGDTILIEMGEENIDAAPAPIPLDIVYEDEDVLLVNKQSGLVAHPTKGHIYDTLANGIAHHWTEKGISCKIRFVNRIDMDTSGIILIAKNKFAHQNIQRQMEENKVEKVYWAFVEGKLGDKQGVIHAPIGLASEEDIRRTVLENGRPSITHYQVIQEYKNASLVELKLETGRTHQIRVHMKYIGHPLLGDSLYNPEASKYIHRQALHAREIGFTLPRKKVYKKFSAPLPEDMEYLRKCLEQN</sequence>
<dbReference type="EC" id="5.4.99.-" evidence="5"/>
<gene>
    <name evidence="7" type="ORF">NSA47_01725</name>
</gene>
<dbReference type="SUPFAM" id="SSF55120">
    <property type="entry name" value="Pseudouridine synthase"/>
    <property type="match status" value="1"/>
</dbReference>
<evidence type="ECO:0000259" key="6">
    <source>
        <dbReference type="Pfam" id="PF00849"/>
    </source>
</evidence>
<evidence type="ECO:0000313" key="7">
    <source>
        <dbReference type="EMBL" id="MCR1897707.1"/>
    </source>
</evidence>
<evidence type="ECO:0000256" key="2">
    <source>
        <dbReference type="ARBA" id="ARBA00010876"/>
    </source>
</evidence>
<evidence type="ECO:0000256" key="3">
    <source>
        <dbReference type="ARBA" id="ARBA00023235"/>
    </source>
</evidence>
<dbReference type="InterPro" id="IPR050188">
    <property type="entry name" value="RluA_PseudoU_synthase"/>
</dbReference>
<comment type="caution">
    <text evidence="7">The sequence shown here is derived from an EMBL/GenBank/DDBJ whole genome shotgun (WGS) entry which is preliminary data.</text>
</comment>
<dbReference type="RefSeq" id="WP_257529119.1">
    <property type="nucleotide sequence ID" value="NZ_JANKAS010000001.1"/>
</dbReference>
<dbReference type="GO" id="GO:0009982">
    <property type="term" value="F:pseudouridine synthase activity"/>
    <property type="evidence" value="ECO:0007669"/>
    <property type="project" value="InterPro"/>
</dbReference>
<evidence type="ECO:0000313" key="8">
    <source>
        <dbReference type="Proteomes" id="UP001205748"/>
    </source>
</evidence>
<dbReference type="InterPro" id="IPR006224">
    <property type="entry name" value="PsdUridine_synth_RluA-like_CS"/>
</dbReference>
<evidence type="ECO:0000256" key="1">
    <source>
        <dbReference type="ARBA" id="ARBA00000073"/>
    </source>
</evidence>
<dbReference type="GO" id="GO:0003723">
    <property type="term" value="F:RNA binding"/>
    <property type="evidence" value="ECO:0007669"/>
    <property type="project" value="InterPro"/>
</dbReference>
<comment type="function">
    <text evidence="5">Responsible for synthesis of pseudouridine from uracil.</text>
</comment>
<feature type="domain" description="Pseudouridine synthase RsuA/RluA-like" evidence="6">
    <location>
        <begin position="90"/>
        <end position="240"/>
    </location>
</feature>
<keyword evidence="8" id="KW-1185">Reference proteome</keyword>
<accession>A0AAE3KZ56</accession>
<dbReference type="PROSITE" id="PS01129">
    <property type="entry name" value="PSI_RLU"/>
    <property type="match status" value="1"/>
</dbReference>
<dbReference type="InterPro" id="IPR006145">
    <property type="entry name" value="PsdUridine_synth_RsuA/RluA"/>
</dbReference>
<dbReference type="PANTHER" id="PTHR21600:SF44">
    <property type="entry name" value="RIBOSOMAL LARGE SUBUNIT PSEUDOURIDINE SYNTHASE D"/>
    <property type="match status" value="1"/>
</dbReference>
<dbReference type="InterPro" id="IPR006225">
    <property type="entry name" value="PsdUridine_synth_RluC/D"/>
</dbReference>
<dbReference type="Proteomes" id="UP001205748">
    <property type="component" value="Unassembled WGS sequence"/>
</dbReference>
<reference evidence="7" key="1">
    <citation type="submission" date="2022-07" db="EMBL/GenBank/DDBJ databases">
        <title>Enhanced cultured diversity of the mouse gut microbiota enables custom-made synthetic communities.</title>
        <authorList>
            <person name="Afrizal A."/>
        </authorList>
    </citation>
    <scope>NUCLEOTIDE SEQUENCE</scope>
    <source>
        <strain evidence="7">DSM 28593</strain>
    </source>
</reference>
<feature type="active site" evidence="4">
    <location>
        <position position="137"/>
    </location>
</feature>
<dbReference type="CDD" id="cd02869">
    <property type="entry name" value="PseudoU_synth_RluA_like"/>
    <property type="match status" value="1"/>
</dbReference>
<proteinExistence type="inferred from homology"/>
<organism evidence="7 8">
    <name type="scientific">Irregularibacter muris</name>
    <dbReference type="NCBI Taxonomy" id="1796619"/>
    <lineage>
        <taxon>Bacteria</taxon>
        <taxon>Bacillati</taxon>
        <taxon>Bacillota</taxon>
        <taxon>Clostridia</taxon>
        <taxon>Eubacteriales</taxon>
        <taxon>Eubacteriaceae</taxon>
        <taxon>Irregularibacter</taxon>
    </lineage>
</organism>
<comment type="similarity">
    <text evidence="2 5">Belongs to the pseudouridine synthase RluA family.</text>
</comment>
<dbReference type="GO" id="GO:0000455">
    <property type="term" value="P:enzyme-directed rRNA pseudouridine synthesis"/>
    <property type="evidence" value="ECO:0007669"/>
    <property type="project" value="TreeGrafter"/>
</dbReference>
<evidence type="ECO:0000256" key="4">
    <source>
        <dbReference type="PIRSR" id="PIRSR606225-1"/>
    </source>
</evidence>
<dbReference type="AlphaFoldDB" id="A0AAE3KZ56"/>
<dbReference type="PANTHER" id="PTHR21600">
    <property type="entry name" value="MITOCHONDRIAL RNA PSEUDOURIDINE SYNTHASE"/>
    <property type="match status" value="1"/>
</dbReference>
<dbReference type="Pfam" id="PF00849">
    <property type="entry name" value="PseudoU_synth_2"/>
    <property type="match status" value="1"/>
</dbReference>
<comment type="catalytic activity">
    <reaction evidence="1 5">
        <text>a uridine in RNA = a pseudouridine in RNA</text>
        <dbReference type="Rhea" id="RHEA:48348"/>
        <dbReference type="Rhea" id="RHEA-COMP:12068"/>
        <dbReference type="Rhea" id="RHEA-COMP:12069"/>
        <dbReference type="ChEBI" id="CHEBI:65314"/>
        <dbReference type="ChEBI" id="CHEBI:65315"/>
    </reaction>
</comment>
<dbReference type="Gene3D" id="3.30.2350.10">
    <property type="entry name" value="Pseudouridine synthase"/>
    <property type="match status" value="1"/>
</dbReference>
<evidence type="ECO:0000256" key="5">
    <source>
        <dbReference type="RuleBase" id="RU362028"/>
    </source>
</evidence>
<dbReference type="InterPro" id="IPR020103">
    <property type="entry name" value="PsdUridine_synth_cat_dom_sf"/>
</dbReference>
<dbReference type="FunFam" id="3.30.2350.10:FF:000005">
    <property type="entry name" value="Pseudouridine synthase"/>
    <property type="match status" value="1"/>
</dbReference>
<name>A0AAE3KZ56_9FIRM</name>
<dbReference type="EMBL" id="JANKAS010000001">
    <property type="protein sequence ID" value="MCR1897707.1"/>
    <property type="molecule type" value="Genomic_DNA"/>
</dbReference>
<dbReference type="NCBIfam" id="TIGR00005">
    <property type="entry name" value="rluA_subfam"/>
    <property type="match status" value="1"/>
</dbReference>
<dbReference type="GO" id="GO:0140098">
    <property type="term" value="F:catalytic activity, acting on RNA"/>
    <property type="evidence" value="ECO:0007669"/>
    <property type="project" value="UniProtKB-ARBA"/>
</dbReference>